<dbReference type="InterPro" id="IPR011055">
    <property type="entry name" value="Dup_hybrid_motif"/>
</dbReference>
<feature type="region of interest" description="Disordered" evidence="1">
    <location>
        <begin position="48"/>
        <end position="123"/>
    </location>
</feature>
<evidence type="ECO:0000313" key="5">
    <source>
        <dbReference type="Proteomes" id="UP000886800"/>
    </source>
</evidence>
<comment type="caution">
    <text evidence="4">The sequence shown here is derived from an EMBL/GenBank/DDBJ whole genome shotgun (WGS) entry which is preliminary data.</text>
</comment>
<dbReference type="InterPro" id="IPR050570">
    <property type="entry name" value="Cell_wall_metabolism_enzyme"/>
</dbReference>
<keyword evidence="2" id="KW-0472">Membrane</keyword>
<protein>
    <submittedName>
        <fullName evidence="4">M23 family metallopeptidase</fullName>
    </submittedName>
</protein>
<keyword evidence="2" id="KW-0812">Transmembrane</keyword>
<dbReference type="EMBL" id="DXES01000081">
    <property type="protein sequence ID" value="HIX65367.1"/>
    <property type="molecule type" value="Genomic_DNA"/>
</dbReference>
<evidence type="ECO:0000256" key="1">
    <source>
        <dbReference type="SAM" id="MobiDB-lite"/>
    </source>
</evidence>
<dbReference type="GO" id="GO:0004222">
    <property type="term" value="F:metalloendopeptidase activity"/>
    <property type="evidence" value="ECO:0007669"/>
    <property type="project" value="TreeGrafter"/>
</dbReference>
<gene>
    <name evidence="4" type="ORF">H9736_03875</name>
</gene>
<dbReference type="Gene3D" id="2.70.70.10">
    <property type="entry name" value="Glucose Permease (Domain IIA)"/>
    <property type="match status" value="1"/>
</dbReference>
<feature type="transmembrane region" description="Helical" evidence="2">
    <location>
        <begin position="20"/>
        <end position="39"/>
    </location>
</feature>
<sequence length="263" mass="27350">MSDFFHSKGKLSRFLAGKGFYAALAVCVIGAGAAAWVAVDKTVDRIDESNRRAAQPGSQAASSAPEPSYGFPDLEEAGKAQSGVGVQREKEPSSSSSSSTAAASSSAASSAPEAPSVEAKAQPELEPSSFVLPISGEIFVPYSGGELVKDPTLNEWRTHDGIDIKAEPGTPVKAVCDGQVTAVTDDPLMGRTVEILHQDGITSVYCGLDQVQVAEGDAVKVTQPIGTVGEVPSEIALDPHLHFAIKVDGQWADPLKTMGKTVE</sequence>
<dbReference type="Proteomes" id="UP000886800">
    <property type="component" value="Unassembled WGS sequence"/>
</dbReference>
<evidence type="ECO:0000313" key="4">
    <source>
        <dbReference type="EMBL" id="HIX65367.1"/>
    </source>
</evidence>
<reference evidence="4" key="2">
    <citation type="submission" date="2021-04" db="EMBL/GenBank/DDBJ databases">
        <authorList>
            <person name="Gilroy R."/>
        </authorList>
    </citation>
    <scope>NUCLEOTIDE SEQUENCE</scope>
    <source>
        <strain evidence="4">CHK188-5543</strain>
    </source>
</reference>
<feature type="compositionally biased region" description="Low complexity" evidence="1">
    <location>
        <begin position="93"/>
        <end position="119"/>
    </location>
</feature>
<dbReference type="AlphaFoldDB" id="A0A9D2B7Q5"/>
<dbReference type="PANTHER" id="PTHR21666">
    <property type="entry name" value="PEPTIDASE-RELATED"/>
    <property type="match status" value="1"/>
</dbReference>
<proteinExistence type="predicted"/>
<evidence type="ECO:0000256" key="2">
    <source>
        <dbReference type="SAM" id="Phobius"/>
    </source>
</evidence>
<organism evidence="4 5">
    <name type="scientific">Candidatus Anaerotruncus excrementipullorum</name>
    <dbReference type="NCBI Taxonomy" id="2838465"/>
    <lineage>
        <taxon>Bacteria</taxon>
        <taxon>Bacillati</taxon>
        <taxon>Bacillota</taxon>
        <taxon>Clostridia</taxon>
        <taxon>Eubacteriales</taxon>
        <taxon>Oscillospiraceae</taxon>
        <taxon>Anaerotruncus</taxon>
    </lineage>
</organism>
<dbReference type="InterPro" id="IPR016047">
    <property type="entry name" value="M23ase_b-sheet_dom"/>
</dbReference>
<dbReference type="Pfam" id="PF01551">
    <property type="entry name" value="Peptidase_M23"/>
    <property type="match status" value="1"/>
</dbReference>
<dbReference type="PANTHER" id="PTHR21666:SF270">
    <property type="entry name" value="MUREIN HYDROLASE ACTIVATOR ENVC"/>
    <property type="match status" value="1"/>
</dbReference>
<name>A0A9D2B7Q5_9FIRM</name>
<accession>A0A9D2B7Q5</accession>
<keyword evidence="2" id="KW-1133">Transmembrane helix</keyword>
<dbReference type="CDD" id="cd12797">
    <property type="entry name" value="M23_peptidase"/>
    <property type="match status" value="1"/>
</dbReference>
<reference evidence="4" key="1">
    <citation type="journal article" date="2021" name="PeerJ">
        <title>Extensive microbial diversity within the chicken gut microbiome revealed by metagenomics and culture.</title>
        <authorList>
            <person name="Gilroy R."/>
            <person name="Ravi A."/>
            <person name="Getino M."/>
            <person name="Pursley I."/>
            <person name="Horton D.L."/>
            <person name="Alikhan N.F."/>
            <person name="Baker D."/>
            <person name="Gharbi K."/>
            <person name="Hall N."/>
            <person name="Watson M."/>
            <person name="Adriaenssens E.M."/>
            <person name="Foster-Nyarko E."/>
            <person name="Jarju S."/>
            <person name="Secka A."/>
            <person name="Antonio M."/>
            <person name="Oren A."/>
            <person name="Chaudhuri R.R."/>
            <person name="La Ragione R."/>
            <person name="Hildebrand F."/>
            <person name="Pallen M.J."/>
        </authorList>
    </citation>
    <scope>NUCLEOTIDE SEQUENCE</scope>
    <source>
        <strain evidence="4">CHK188-5543</strain>
    </source>
</reference>
<feature type="compositionally biased region" description="Low complexity" evidence="1">
    <location>
        <begin position="53"/>
        <end position="68"/>
    </location>
</feature>
<evidence type="ECO:0000259" key="3">
    <source>
        <dbReference type="Pfam" id="PF01551"/>
    </source>
</evidence>
<dbReference type="SUPFAM" id="SSF51261">
    <property type="entry name" value="Duplicated hybrid motif"/>
    <property type="match status" value="1"/>
</dbReference>
<feature type="domain" description="M23ase beta-sheet core" evidence="3">
    <location>
        <begin position="158"/>
        <end position="254"/>
    </location>
</feature>